<keyword evidence="9" id="KW-1133">Transmembrane helix</keyword>
<dbReference type="InterPro" id="IPR012341">
    <property type="entry name" value="6hp_glycosidase-like_sf"/>
</dbReference>
<evidence type="ECO:0000256" key="9">
    <source>
        <dbReference type="SAM" id="Phobius"/>
    </source>
</evidence>
<reference evidence="12" key="1">
    <citation type="journal article" date="2013" name="Science">
        <title>The Amborella genome and the evolution of flowering plants.</title>
        <authorList>
            <consortium name="Amborella Genome Project"/>
        </authorList>
    </citation>
    <scope>NUCLEOTIDE SEQUENCE [LARGE SCALE GENOMIC DNA]</scope>
</reference>
<accession>W1P4A2</accession>
<name>W1P4A2_AMBTC</name>
<proteinExistence type="inferred from homology"/>
<dbReference type="EMBL" id="KI394723">
    <property type="protein sequence ID" value="ERN01785.1"/>
    <property type="molecule type" value="Genomic_DNA"/>
</dbReference>
<evidence type="ECO:0000313" key="12">
    <source>
        <dbReference type="Proteomes" id="UP000017836"/>
    </source>
</evidence>
<dbReference type="Proteomes" id="UP000017836">
    <property type="component" value="Unassembled WGS sequence"/>
</dbReference>
<evidence type="ECO:0000259" key="10">
    <source>
        <dbReference type="Pfam" id="PF00759"/>
    </source>
</evidence>
<keyword evidence="5" id="KW-0136">Cellulose degradation</keyword>
<keyword evidence="7" id="KW-0326">Glycosidase</keyword>
<protein>
    <recommendedName>
        <fullName evidence="3">cellulase</fullName>
        <ecNumber evidence="3">3.2.1.4</ecNumber>
    </recommendedName>
</protein>
<evidence type="ECO:0000256" key="5">
    <source>
        <dbReference type="ARBA" id="ARBA00023001"/>
    </source>
</evidence>
<dbReference type="HOGENOM" id="CLU_008926_3_2_1"/>
<evidence type="ECO:0000256" key="4">
    <source>
        <dbReference type="ARBA" id="ARBA00022801"/>
    </source>
</evidence>
<keyword evidence="9" id="KW-0812">Transmembrane</keyword>
<gene>
    <name evidence="11" type="ORF">AMTR_s00224p00022980</name>
</gene>
<keyword evidence="9" id="KW-0472">Membrane</keyword>
<sequence>MYDAGDHMKFGFPMAFTATVLLWTILEYGDQMKAAQHLAPALDALKWITDYLVNAHPSENVLYIQVGNPKDDHACWERPEDMKEKRPLTQVNTSTLGTEVAAETAAALASASLVFKSSDSA</sequence>
<feature type="transmembrane region" description="Helical" evidence="9">
    <location>
        <begin position="12"/>
        <end position="29"/>
    </location>
</feature>
<dbReference type="Pfam" id="PF00759">
    <property type="entry name" value="Glyco_hydro_9"/>
    <property type="match status" value="1"/>
</dbReference>
<dbReference type="EC" id="3.2.1.4" evidence="3"/>
<dbReference type="SUPFAM" id="SSF48208">
    <property type="entry name" value="Six-hairpin glycosidases"/>
    <property type="match status" value="1"/>
</dbReference>
<dbReference type="AlphaFoldDB" id="W1P4A2"/>
<organism evidence="11 12">
    <name type="scientific">Amborella trichopoda</name>
    <dbReference type="NCBI Taxonomy" id="13333"/>
    <lineage>
        <taxon>Eukaryota</taxon>
        <taxon>Viridiplantae</taxon>
        <taxon>Streptophyta</taxon>
        <taxon>Embryophyta</taxon>
        <taxon>Tracheophyta</taxon>
        <taxon>Spermatophyta</taxon>
        <taxon>Magnoliopsida</taxon>
        <taxon>Amborellales</taxon>
        <taxon>Amborellaceae</taxon>
        <taxon>Amborella</taxon>
    </lineage>
</organism>
<evidence type="ECO:0000256" key="8">
    <source>
        <dbReference type="ARBA" id="ARBA00023326"/>
    </source>
</evidence>
<dbReference type="GO" id="GO:0030245">
    <property type="term" value="P:cellulose catabolic process"/>
    <property type="evidence" value="ECO:0007669"/>
    <property type="project" value="UniProtKB-KW"/>
</dbReference>
<evidence type="ECO:0000256" key="1">
    <source>
        <dbReference type="ARBA" id="ARBA00000966"/>
    </source>
</evidence>
<evidence type="ECO:0000256" key="2">
    <source>
        <dbReference type="ARBA" id="ARBA00007072"/>
    </source>
</evidence>
<dbReference type="PANTHER" id="PTHR22298">
    <property type="entry name" value="ENDO-1,4-BETA-GLUCANASE"/>
    <property type="match status" value="1"/>
</dbReference>
<comment type="catalytic activity">
    <reaction evidence="1">
        <text>Endohydrolysis of (1-&gt;4)-beta-D-glucosidic linkages in cellulose, lichenin and cereal beta-D-glucans.</text>
        <dbReference type="EC" id="3.2.1.4"/>
    </reaction>
</comment>
<dbReference type="Gene3D" id="1.50.10.10">
    <property type="match status" value="1"/>
</dbReference>
<dbReference type="InterPro" id="IPR008928">
    <property type="entry name" value="6-hairpin_glycosidase_sf"/>
</dbReference>
<feature type="domain" description="Glycoside hydrolase family 9" evidence="10">
    <location>
        <begin position="1"/>
        <end position="120"/>
    </location>
</feature>
<dbReference type="OMA" id="NRYIHSR"/>
<keyword evidence="12" id="KW-1185">Reference proteome</keyword>
<dbReference type="Gramene" id="ERN01785">
    <property type="protein sequence ID" value="ERN01785"/>
    <property type="gene ID" value="AMTR_s00224p00022980"/>
</dbReference>
<evidence type="ECO:0000256" key="6">
    <source>
        <dbReference type="ARBA" id="ARBA00023277"/>
    </source>
</evidence>
<evidence type="ECO:0000313" key="11">
    <source>
        <dbReference type="EMBL" id="ERN01785.1"/>
    </source>
</evidence>
<keyword evidence="6" id="KW-0119">Carbohydrate metabolism</keyword>
<evidence type="ECO:0000256" key="3">
    <source>
        <dbReference type="ARBA" id="ARBA00012601"/>
    </source>
</evidence>
<dbReference type="GO" id="GO:0008810">
    <property type="term" value="F:cellulase activity"/>
    <property type="evidence" value="ECO:0007669"/>
    <property type="project" value="UniProtKB-EC"/>
</dbReference>
<evidence type="ECO:0000256" key="7">
    <source>
        <dbReference type="ARBA" id="ARBA00023295"/>
    </source>
</evidence>
<dbReference type="eggNOG" id="ENOG502QQZQ">
    <property type="taxonomic scope" value="Eukaryota"/>
</dbReference>
<dbReference type="InterPro" id="IPR001701">
    <property type="entry name" value="Glyco_hydro_9"/>
</dbReference>
<keyword evidence="4" id="KW-0378">Hydrolase</keyword>
<dbReference type="STRING" id="13333.W1P4A2"/>
<comment type="similarity">
    <text evidence="2">Belongs to the glycosyl hydrolase 9 (cellulase E) family.</text>
</comment>
<keyword evidence="8" id="KW-0624">Polysaccharide degradation</keyword>